<evidence type="ECO:0000313" key="4">
    <source>
        <dbReference type="EMBL" id="OCK78999.1"/>
    </source>
</evidence>
<sequence length="400" mass="44819">MVKIEPFSVELWMDKYETEAKYNIAETCCASMSLEELQNISEDKTANILQMSNKLTYGAIRGSQDLRSNLARLYSSKASTPLPAENILTTNGAIAANYLFFYSLVGSGDHVICHYPTYQALYDVPASLGAEVELWHARPEKGWIPDIEELKALIKPNTKLIIINNPNNPTGAVLKKSLLQNIIDLASSYDIMILSDEVYRPVFHSINPIDSEFPPSILSMGYKKATATGSMSKAYSLAGIRVGWVASRDRDIIEKIAEARHYTTISVSQLDERVAAFALDQNTVHSLLARNIQLAKKNLELLDRFVIKHDDICEWVKPLAGTTAFLKFHREGAPVDAVEFCRQLLEKTGVIFVPGDECFGEEFKGYVRVGFVNDTDVVKEGLEKVRQFLRKEFDDLPLAK</sequence>
<gene>
    <name evidence="4" type="ORF">K432DRAFT_383426</name>
</gene>
<accession>A0A8E2E873</accession>
<dbReference type="SUPFAM" id="SSF53383">
    <property type="entry name" value="PLP-dependent transferases"/>
    <property type="match status" value="1"/>
</dbReference>
<dbReference type="Pfam" id="PF00155">
    <property type="entry name" value="Aminotran_1_2"/>
    <property type="match status" value="1"/>
</dbReference>
<dbReference type="CDD" id="cd00609">
    <property type="entry name" value="AAT_like"/>
    <property type="match status" value="1"/>
</dbReference>
<organism evidence="4 5">
    <name type="scientific">Lepidopterella palustris CBS 459.81</name>
    <dbReference type="NCBI Taxonomy" id="1314670"/>
    <lineage>
        <taxon>Eukaryota</taxon>
        <taxon>Fungi</taxon>
        <taxon>Dikarya</taxon>
        <taxon>Ascomycota</taxon>
        <taxon>Pezizomycotina</taxon>
        <taxon>Dothideomycetes</taxon>
        <taxon>Pleosporomycetidae</taxon>
        <taxon>Mytilinidiales</taxon>
        <taxon>Argynnaceae</taxon>
        <taxon>Lepidopterella</taxon>
    </lineage>
</organism>
<evidence type="ECO:0000313" key="5">
    <source>
        <dbReference type="Proteomes" id="UP000250266"/>
    </source>
</evidence>
<proteinExistence type="inferred from homology"/>
<dbReference type="GO" id="GO:0016740">
    <property type="term" value="F:transferase activity"/>
    <property type="evidence" value="ECO:0007669"/>
    <property type="project" value="UniProtKB-KW"/>
</dbReference>
<dbReference type="InterPro" id="IPR004839">
    <property type="entry name" value="Aminotransferase_I/II_large"/>
</dbReference>
<dbReference type="Gene3D" id="3.90.1150.10">
    <property type="entry name" value="Aspartate Aminotransferase, domain 1"/>
    <property type="match status" value="1"/>
</dbReference>
<dbReference type="Proteomes" id="UP000250266">
    <property type="component" value="Unassembled WGS sequence"/>
</dbReference>
<evidence type="ECO:0000259" key="3">
    <source>
        <dbReference type="Pfam" id="PF00155"/>
    </source>
</evidence>
<keyword evidence="2" id="KW-0663">Pyridoxal phosphate</keyword>
<keyword evidence="5" id="KW-1185">Reference proteome</keyword>
<dbReference type="InterPro" id="IPR015421">
    <property type="entry name" value="PyrdxlP-dep_Trfase_major"/>
</dbReference>
<dbReference type="InterPro" id="IPR004838">
    <property type="entry name" value="NHTrfase_class1_PyrdxlP-BS"/>
</dbReference>
<dbReference type="InterPro" id="IPR015424">
    <property type="entry name" value="PyrdxlP-dep_Trfase"/>
</dbReference>
<evidence type="ECO:0000256" key="2">
    <source>
        <dbReference type="ARBA" id="ARBA00022898"/>
    </source>
</evidence>
<comment type="similarity">
    <text evidence="1">Belongs to the class-I pyridoxal-phosphate-dependent aminotransferase family.</text>
</comment>
<protein>
    <submittedName>
        <fullName evidence="4">PLP-dependent transferase</fullName>
    </submittedName>
</protein>
<dbReference type="PANTHER" id="PTHR43510:SF1">
    <property type="entry name" value="AMINOTRANSFERASE FUNCTION, HYPOTHETICAL (EUROFUNG)"/>
    <property type="match status" value="1"/>
</dbReference>
<dbReference type="OrthoDB" id="7042322at2759"/>
<keyword evidence="4" id="KW-0808">Transferase</keyword>
<dbReference type="Gene3D" id="3.40.640.10">
    <property type="entry name" value="Type I PLP-dependent aspartate aminotransferase-like (Major domain)"/>
    <property type="match status" value="1"/>
</dbReference>
<reference evidence="4 5" key="1">
    <citation type="journal article" date="2016" name="Nat. Commun.">
        <title>Ectomycorrhizal ecology is imprinted in the genome of the dominant symbiotic fungus Cenococcum geophilum.</title>
        <authorList>
            <consortium name="DOE Joint Genome Institute"/>
            <person name="Peter M."/>
            <person name="Kohler A."/>
            <person name="Ohm R.A."/>
            <person name="Kuo A."/>
            <person name="Krutzmann J."/>
            <person name="Morin E."/>
            <person name="Arend M."/>
            <person name="Barry K.W."/>
            <person name="Binder M."/>
            <person name="Choi C."/>
            <person name="Clum A."/>
            <person name="Copeland A."/>
            <person name="Grisel N."/>
            <person name="Haridas S."/>
            <person name="Kipfer T."/>
            <person name="LaButti K."/>
            <person name="Lindquist E."/>
            <person name="Lipzen A."/>
            <person name="Maire R."/>
            <person name="Meier B."/>
            <person name="Mihaltcheva S."/>
            <person name="Molinier V."/>
            <person name="Murat C."/>
            <person name="Poggeler S."/>
            <person name="Quandt C.A."/>
            <person name="Sperisen C."/>
            <person name="Tritt A."/>
            <person name="Tisserant E."/>
            <person name="Crous P.W."/>
            <person name="Henrissat B."/>
            <person name="Nehls U."/>
            <person name="Egli S."/>
            <person name="Spatafora J.W."/>
            <person name="Grigoriev I.V."/>
            <person name="Martin F.M."/>
        </authorList>
    </citation>
    <scope>NUCLEOTIDE SEQUENCE [LARGE SCALE GENOMIC DNA]</scope>
    <source>
        <strain evidence="4 5">CBS 459.81</strain>
    </source>
</reference>
<dbReference type="InterPro" id="IPR015422">
    <property type="entry name" value="PyrdxlP-dep_Trfase_small"/>
</dbReference>
<evidence type="ECO:0000256" key="1">
    <source>
        <dbReference type="ARBA" id="ARBA00007441"/>
    </source>
</evidence>
<name>A0A8E2E873_9PEZI</name>
<dbReference type="AlphaFoldDB" id="A0A8E2E873"/>
<dbReference type="PANTHER" id="PTHR43510">
    <property type="entry name" value="AMINOTRANSFERASE FUNCTION, HYPOTHETICAL (EUROFUNG)"/>
    <property type="match status" value="1"/>
</dbReference>
<dbReference type="PROSITE" id="PS00105">
    <property type="entry name" value="AA_TRANSFER_CLASS_1"/>
    <property type="match status" value="1"/>
</dbReference>
<dbReference type="EMBL" id="KV745028">
    <property type="protein sequence ID" value="OCK78999.1"/>
    <property type="molecule type" value="Genomic_DNA"/>
</dbReference>
<dbReference type="GO" id="GO:0030170">
    <property type="term" value="F:pyridoxal phosphate binding"/>
    <property type="evidence" value="ECO:0007669"/>
    <property type="project" value="InterPro"/>
</dbReference>
<feature type="domain" description="Aminotransferase class I/classII large" evidence="3">
    <location>
        <begin position="48"/>
        <end position="383"/>
    </location>
</feature>